<dbReference type="AlphaFoldDB" id="A0A0P9N497"/>
<proteinExistence type="predicted"/>
<accession>A0A0P9N497</accession>
<reference evidence="1 2" key="1">
    <citation type="submission" date="2015-09" db="EMBL/GenBank/DDBJ databases">
        <title>Genome announcement of multiple Pseudomonas syringae strains.</title>
        <authorList>
            <person name="Thakur S."/>
            <person name="Wang P.W."/>
            <person name="Gong Y."/>
            <person name="Weir B.S."/>
            <person name="Guttman D.S."/>
        </authorList>
    </citation>
    <scope>NUCLEOTIDE SEQUENCE [LARGE SCALE GENOMIC DNA]</scope>
    <source>
        <strain evidence="1 2">ICMP9419</strain>
    </source>
</reference>
<name>A0A0P9N497_PSESX</name>
<comment type="caution">
    <text evidence="1">The sequence shown here is derived from an EMBL/GenBank/DDBJ whole genome shotgun (WGS) entry which is preliminary data.</text>
</comment>
<dbReference type="RefSeq" id="WP_044321030.1">
    <property type="nucleotide sequence ID" value="NZ_LIIH01000198.1"/>
</dbReference>
<evidence type="ECO:0000313" key="1">
    <source>
        <dbReference type="EMBL" id="KPW96728.1"/>
    </source>
</evidence>
<dbReference type="PATRIC" id="fig|264450.4.peg.6343"/>
<organism evidence="1 2">
    <name type="scientific">Pseudomonas syringae pv. castaneae</name>
    <dbReference type="NCBI Taxonomy" id="264450"/>
    <lineage>
        <taxon>Bacteria</taxon>
        <taxon>Pseudomonadati</taxon>
        <taxon>Pseudomonadota</taxon>
        <taxon>Gammaproteobacteria</taxon>
        <taxon>Pseudomonadales</taxon>
        <taxon>Pseudomonadaceae</taxon>
        <taxon>Pseudomonas</taxon>
        <taxon>Pseudomonas syringae</taxon>
    </lineage>
</organism>
<dbReference type="Proteomes" id="UP000050381">
    <property type="component" value="Unassembled WGS sequence"/>
</dbReference>
<dbReference type="EMBL" id="LJQD01000208">
    <property type="protein sequence ID" value="KPW96728.1"/>
    <property type="molecule type" value="Genomic_DNA"/>
</dbReference>
<gene>
    <name evidence="1" type="ORF">ALO79_05377</name>
</gene>
<sequence>MISDTTSLDSVSCKVVEVLNKVILELQTEVSSASISTFHQQALERVRALVQFDKA</sequence>
<evidence type="ECO:0000313" key="2">
    <source>
        <dbReference type="Proteomes" id="UP000050381"/>
    </source>
</evidence>
<protein>
    <submittedName>
        <fullName evidence="1">Regulatory protein, LuxR</fullName>
    </submittedName>
</protein>